<comment type="similarity">
    <text evidence="2">Belongs to the CND2 H2 (condensin-2 subunit 2) family.</text>
</comment>
<dbReference type="PANTHER" id="PTHR14324">
    <property type="entry name" value="CONDENSIN-2 COMPLEX SUBUNIT H2"/>
    <property type="match status" value="1"/>
</dbReference>
<organism evidence="7 8">
    <name type="scientific">Thraustotheca clavata</name>
    <dbReference type="NCBI Taxonomy" id="74557"/>
    <lineage>
        <taxon>Eukaryota</taxon>
        <taxon>Sar</taxon>
        <taxon>Stramenopiles</taxon>
        <taxon>Oomycota</taxon>
        <taxon>Saprolegniomycetes</taxon>
        <taxon>Saprolegniales</taxon>
        <taxon>Achlyaceae</taxon>
        <taxon>Thraustotheca</taxon>
    </lineage>
</organism>
<dbReference type="PANTHER" id="PTHR14324:SF3">
    <property type="entry name" value="CONDENSIN-2 COMPLEX SUBUNIT H2"/>
    <property type="match status" value="1"/>
</dbReference>
<proteinExistence type="inferred from homology"/>
<evidence type="ECO:0000256" key="2">
    <source>
        <dbReference type="ARBA" id="ARBA00007844"/>
    </source>
</evidence>
<evidence type="ECO:0000256" key="1">
    <source>
        <dbReference type="ARBA" id="ARBA00004123"/>
    </source>
</evidence>
<dbReference type="STRING" id="74557.A0A1V9Y6W1"/>
<dbReference type="Proteomes" id="UP000243217">
    <property type="component" value="Unassembled WGS sequence"/>
</dbReference>
<dbReference type="AlphaFoldDB" id="A0A1V9Y6W1"/>
<keyword evidence="8" id="KW-1185">Reference proteome</keyword>
<dbReference type="OrthoDB" id="10038475at2759"/>
<dbReference type="InterPro" id="IPR009378">
    <property type="entry name" value="H2_N"/>
</dbReference>
<dbReference type="Pfam" id="PF16858">
    <property type="entry name" value="CNDH2_C"/>
    <property type="match status" value="1"/>
</dbReference>
<dbReference type="Pfam" id="PF06278">
    <property type="entry name" value="CNDH2_N"/>
    <property type="match status" value="1"/>
</dbReference>
<feature type="domain" description="Condensin II complex subunit H2 N-terminal" evidence="5">
    <location>
        <begin position="7"/>
        <end position="99"/>
    </location>
</feature>
<evidence type="ECO:0000259" key="6">
    <source>
        <dbReference type="Pfam" id="PF16858"/>
    </source>
</evidence>
<dbReference type="GO" id="GO:0003682">
    <property type="term" value="F:chromatin binding"/>
    <property type="evidence" value="ECO:0007669"/>
    <property type="project" value="TreeGrafter"/>
</dbReference>
<comment type="subcellular location">
    <subcellularLocation>
        <location evidence="1">Nucleus</location>
    </subcellularLocation>
</comment>
<name>A0A1V9Y6W1_9STRA</name>
<evidence type="ECO:0000313" key="7">
    <source>
        <dbReference type="EMBL" id="OQR81462.1"/>
    </source>
</evidence>
<dbReference type="InterPro" id="IPR031737">
    <property type="entry name" value="CNDH2_C"/>
</dbReference>
<keyword evidence="3" id="KW-0539">Nucleus</keyword>
<feature type="domain" description="Condensin-2 complex subunit H2 C-terminal" evidence="6">
    <location>
        <begin position="475"/>
        <end position="583"/>
    </location>
</feature>
<feature type="region of interest" description="Disordered" evidence="4">
    <location>
        <begin position="79"/>
        <end position="98"/>
    </location>
</feature>
<dbReference type="GO" id="GO:0051306">
    <property type="term" value="P:mitotic sister chromatid separation"/>
    <property type="evidence" value="ECO:0007669"/>
    <property type="project" value="TreeGrafter"/>
</dbReference>
<evidence type="ECO:0000256" key="3">
    <source>
        <dbReference type="ARBA" id="ARBA00023242"/>
    </source>
</evidence>
<protein>
    <submittedName>
        <fullName evidence="7">Condensin-2 complex subunit H2</fullName>
    </submittedName>
</protein>
<reference evidence="7 8" key="1">
    <citation type="journal article" date="2014" name="Genome Biol. Evol.">
        <title>The secreted proteins of Achlya hypogyna and Thraustotheca clavata identify the ancestral oomycete secretome and reveal gene acquisitions by horizontal gene transfer.</title>
        <authorList>
            <person name="Misner I."/>
            <person name="Blouin N."/>
            <person name="Leonard G."/>
            <person name="Richards T.A."/>
            <person name="Lane C.E."/>
        </authorList>
    </citation>
    <scope>NUCLEOTIDE SEQUENCE [LARGE SCALE GENOMIC DNA]</scope>
    <source>
        <strain evidence="7 8">ATCC 34112</strain>
    </source>
</reference>
<dbReference type="GO" id="GO:0005634">
    <property type="term" value="C:nucleus"/>
    <property type="evidence" value="ECO:0007669"/>
    <property type="project" value="UniProtKB-SubCell"/>
</dbReference>
<feature type="region of interest" description="Disordered" evidence="4">
    <location>
        <begin position="419"/>
        <end position="441"/>
    </location>
</feature>
<comment type="caution">
    <text evidence="7">The sequence shown here is derived from an EMBL/GenBank/DDBJ whole genome shotgun (WGS) entry which is preliminary data.</text>
</comment>
<dbReference type="GO" id="GO:0000796">
    <property type="term" value="C:condensin complex"/>
    <property type="evidence" value="ECO:0007669"/>
    <property type="project" value="TreeGrafter"/>
</dbReference>
<dbReference type="InterPro" id="IPR031739">
    <property type="entry name" value="Ncaph2"/>
</dbReference>
<evidence type="ECO:0000256" key="4">
    <source>
        <dbReference type="SAM" id="MobiDB-lite"/>
    </source>
</evidence>
<evidence type="ECO:0000259" key="5">
    <source>
        <dbReference type="Pfam" id="PF06278"/>
    </source>
</evidence>
<accession>A0A1V9Y6W1</accession>
<evidence type="ECO:0000313" key="8">
    <source>
        <dbReference type="Proteomes" id="UP000243217"/>
    </source>
</evidence>
<sequence>MSSAATGHLLEPIRDLGWQLDLAAELEEYLQAIQADESQLVNFAQAALLVQNSTVRYSKKVENLYSLVLEALSQFQSSKANQHASKRQKTPHGSNARRGSFDDTLALAMSDIHASDVVDWVFHRKVEESDKINLLPNTQMLPAAAKRITTKTFQASMALMGSLVPDDRETGESFKLRSCTLHSKSGALLLDDSSKLLLDPDAQVPIVELPAETQANRSFRQIALGHISEEEEENNANDHSFGGGDDDDNGYAPEDNNEPDFAMDMTSFEAMPSKLNTSVYEEEIPVPKKEQIKAEIKADPWQLLDPYDATHSVSAPFCKGIPYQTKLPKVKAEPVFKDEPLYAPTAKKAQRTAERLKRHLKSKPYTFFAKDDCEAFPFRRLSVQYASAIKRTEELSSVKKEPKFVECEEVLVEEENEDIPYPQDDYGFDGGASDSGGEEQVESIALPAPITEYAPPTYDQDELFPTQQEATDTVSYEELCKQHFEQFLQGSEHYVQQTDLTRKVNEWQRVLTPILRQQEERPSFDIHACGDTMLNGIREQESKPFEAIVHGMNVYQVCRMFSAALHLANTGSVQLDHTTALDSLQIIRNE</sequence>
<dbReference type="GO" id="GO:0010032">
    <property type="term" value="P:meiotic chromosome condensation"/>
    <property type="evidence" value="ECO:0007669"/>
    <property type="project" value="TreeGrafter"/>
</dbReference>
<gene>
    <name evidence="7" type="ORF">THRCLA_11711</name>
</gene>
<feature type="region of interest" description="Disordered" evidence="4">
    <location>
        <begin position="230"/>
        <end position="261"/>
    </location>
</feature>
<dbReference type="EMBL" id="JNBS01004987">
    <property type="protein sequence ID" value="OQR81462.1"/>
    <property type="molecule type" value="Genomic_DNA"/>
</dbReference>